<gene>
    <name evidence="3" type="ORF">HDG40_007389</name>
</gene>
<name>A0A6I1Q8V7_PARAM</name>
<keyword evidence="4" id="KW-1185">Reference proteome</keyword>
<feature type="domain" description="CD-NTase-associated protein 12/Pycsar effector protein TIR" evidence="2">
    <location>
        <begin position="19"/>
        <end position="65"/>
    </location>
</feature>
<accession>A0A6I1Q8V7</accession>
<evidence type="ECO:0000256" key="1">
    <source>
        <dbReference type="SAM" id="MobiDB-lite"/>
    </source>
</evidence>
<dbReference type="Pfam" id="PF10137">
    <property type="entry name" value="CAP12-PCTIR_TIR"/>
    <property type="match status" value="1"/>
</dbReference>
<sequence length="95" mass="10296">MATTSPMPASPMPASLNGRRPRDNVGFELGLFMGRLSRKRAILMEPRGEGVQLPSDMAGVTTIRYVYGEKNDTEAKFGPAATAFRKHIISLGTIS</sequence>
<feature type="compositionally biased region" description="Low complexity" evidence="1">
    <location>
        <begin position="1"/>
        <end position="15"/>
    </location>
</feature>
<feature type="region of interest" description="Disordered" evidence="1">
    <location>
        <begin position="1"/>
        <end position="21"/>
    </location>
</feature>
<dbReference type="AlphaFoldDB" id="A0A6I1Q8V7"/>
<evidence type="ECO:0000259" key="2">
    <source>
        <dbReference type="Pfam" id="PF10137"/>
    </source>
</evidence>
<protein>
    <submittedName>
        <fullName evidence="3">Putative nucleotide-binding protein</fullName>
    </submittedName>
</protein>
<proteinExistence type="predicted"/>
<organism evidence="3 4">
    <name type="scientific">Paraburkholderia atlantica</name>
    <dbReference type="NCBI Taxonomy" id="2654982"/>
    <lineage>
        <taxon>Bacteria</taxon>
        <taxon>Pseudomonadati</taxon>
        <taxon>Pseudomonadota</taxon>
        <taxon>Betaproteobacteria</taxon>
        <taxon>Burkholderiales</taxon>
        <taxon>Burkholderiaceae</taxon>
        <taxon>Paraburkholderia</taxon>
    </lineage>
</organism>
<evidence type="ECO:0000313" key="3">
    <source>
        <dbReference type="EMBL" id="MBB5429192.1"/>
    </source>
</evidence>
<dbReference type="EMBL" id="JACHDD010000021">
    <property type="protein sequence ID" value="MBB5429192.1"/>
    <property type="molecule type" value="Genomic_DNA"/>
</dbReference>
<evidence type="ECO:0000313" key="4">
    <source>
        <dbReference type="Proteomes" id="UP000592780"/>
    </source>
</evidence>
<reference evidence="3 4" key="1">
    <citation type="submission" date="2020-08" db="EMBL/GenBank/DDBJ databases">
        <title>Genomic Encyclopedia of Type Strains, Phase IV (KMG-V): Genome sequencing to study the core and pangenomes of soil and plant-associated prokaryotes.</title>
        <authorList>
            <person name="Whitman W."/>
        </authorList>
    </citation>
    <scope>NUCLEOTIDE SEQUENCE [LARGE SCALE GENOMIC DNA]</scope>
    <source>
        <strain evidence="3 4">JPY158</strain>
    </source>
</reference>
<dbReference type="Proteomes" id="UP000592780">
    <property type="component" value="Unassembled WGS sequence"/>
</dbReference>
<dbReference type="InterPro" id="IPR019302">
    <property type="entry name" value="CAP12/PCTIR_TIR_dom"/>
</dbReference>
<dbReference type="GO" id="GO:0050135">
    <property type="term" value="F:NADP+ nucleosidase activity"/>
    <property type="evidence" value="ECO:0007669"/>
    <property type="project" value="InterPro"/>
</dbReference>
<comment type="caution">
    <text evidence="3">The sequence shown here is derived from an EMBL/GenBank/DDBJ whole genome shotgun (WGS) entry which is preliminary data.</text>
</comment>